<dbReference type="OrthoDB" id="4509586at2"/>
<comment type="caution">
    <text evidence="3">The sequence shown here is derived from an EMBL/GenBank/DDBJ whole genome shotgun (WGS) entry which is preliminary data.</text>
</comment>
<dbReference type="AlphaFoldDB" id="A0A9W6USL6"/>
<evidence type="ECO:0000313" key="3">
    <source>
        <dbReference type="EMBL" id="GLW58723.1"/>
    </source>
</evidence>
<dbReference type="EMBL" id="BSRX01000058">
    <property type="protein sequence ID" value="GLW58723.1"/>
    <property type="molecule type" value="Genomic_DNA"/>
</dbReference>
<feature type="region of interest" description="Disordered" evidence="1">
    <location>
        <begin position="127"/>
        <end position="147"/>
    </location>
</feature>
<dbReference type="CDD" id="cd00093">
    <property type="entry name" value="HTH_XRE"/>
    <property type="match status" value="1"/>
</dbReference>
<dbReference type="PROSITE" id="PS50943">
    <property type="entry name" value="HTH_CROC1"/>
    <property type="match status" value="1"/>
</dbReference>
<accession>A0A9W6USL6</accession>
<evidence type="ECO:0000313" key="4">
    <source>
        <dbReference type="Proteomes" id="UP001165143"/>
    </source>
</evidence>
<dbReference type="InterPro" id="IPR010982">
    <property type="entry name" value="Lambda_DNA-bd_dom_sf"/>
</dbReference>
<organism evidence="3 4">
    <name type="scientific">Kitasatospora phosalacinea</name>
    <dbReference type="NCBI Taxonomy" id="2065"/>
    <lineage>
        <taxon>Bacteria</taxon>
        <taxon>Bacillati</taxon>
        <taxon>Actinomycetota</taxon>
        <taxon>Actinomycetes</taxon>
        <taxon>Kitasatosporales</taxon>
        <taxon>Streptomycetaceae</taxon>
        <taxon>Kitasatospora</taxon>
    </lineage>
</organism>
<dbReference type="Gene3D" id="1.10.260.40">
    <property type="entry name" value="lambda repressor-like DNA-binding domains"/>
    <property type="match status" value="1"/>
</dbReference>
<evidence type="ECO:0000259" key="2">
    <source>
        <dbReference type="PROSITE" id="PS50943"/>
    </source>
</evidence>
<gene>
    <name evidence="3" type="ORF">Kpho01_67340</name>
</gene>
<dbReference type="SUPFAM" id="SSF47413">
    <property type="entry name" value="lambda repressor-like DNA-binding domains"/>
    <property type="match status" value="1"/>
</dbReference>
<feature type="domain" description="HTH cro/C1-type" evidence="2">
    <location>
        <begin position="16"/>
        <end position="49"/>
    </location>
</feature>
<name>A0A9W6USL6_9ACTN</name>
<evidence type="ECO:0000256" key="1">
    <source>
        <dbReference type="SAM" id="MobiDB-lite"/>
    </source>
</evidence>
<dbReference type="RefSeq" id="WP_063737625.1">
    <property type="nucleotide sequence ID" value="NZ_BSRX01000058.1"/>
</dbReference>
<reference evidence="3" key="1">
    <citation type="submission" date="2023-02" db="EMBL/GenBank/DDBJ databases">
        <title>Kitasatospora phosalacinea NBRC 14362.</title>
        <authorList>
            <person name="Ichikawa N."/>
            <person name="Sato H."/>
            <person name="Tonouchi N."/>
        </authorList>
    </citation>
    <scope>NUCLEOTIDE SEQUENCE</scope>
    <source>
        <strain evidence="3">NBRC 14362</strain>
    </source>
</reference>
<dbReference type="InterPro" id="IPR001387">
    <property type="entry name" value="Cro/C1-type_HTH"/>
</dbReference>
<sequence length="360" mass="39013">MSAKAPSVGLVSGYLLRLARESIPRTQEGLAEALGLDVGTVQGWESGRRPLPHLRAGDHLDLRRRLALLGADPMLLAHSGPALDADRILAAVLDPPAETGRHPLAGWVQPRDSALLVAWALRGTPPPALAAHTSRPRRGPARPGPLLPAADRARFFANLRDTAEHAAADDHGGLLHRQALYLASYDTAPDASAWSEQALRGMRPALGRRGHGPRSIEARTVATVAARQGDPDQLRHFISTALLDDEHGELANLAYWALWLGAMPADSTDDTFMHRPDPASWDPIRLYRTLVSSFHLAPGTVDLYVHSISTLLHLHPWLPHAAPDAAQAFDTFTPQLLDGALISPTSRRDLDRLRYGRADG</sequence>
<dbReference type="GO" id="GO:0003677">
    <property type="term" value="F:DNA binding"/>
    <property type="evidence" value="ECO:0007669"/>
    <property type="project" value="InterPro"/>
</dbReference>
<dbReference type="Proteomes" id="UP001165143">
    <property type="component" value="Unassembled WGS sequence"/>
</dbReference>
<protein>
    <recommendedName>
        <fullName evidence="2">HTH cro/C1-type domain-containing protein</fullName>
    </recommendedName>
</protein>
<proteinExistence type="predicted"/>